<accession>A0A4U6VH22</accession>
<keyword evidence="6" id="KW-1185">Reference proteome</keyword>
<protein>
    <recommendedName>
        <fullName evidence="7">GDSL esterase/lipase</fullName>
    </recommendedName>
</protein>
<gene>
    <name evidence="5" type="ORF">SEVIR_4G296800v2</name>
</gene>
<dbReference type="PANTHER" id="PTHR45648">
    <property type="entry name" value="GDSL LIPASE/ACYLHYDROLASE FAMILY PROTEIN (AFU_ORTHOLOGUE AFUA_4G14700)"/>
    <property type="match status" value="1"/>
</dbReference>
<dbReference type="InterPro" id="IPR036514">
    <property type="entry name" value="SGNH_hydro_sf"/>
</dbReference>
<dbReference type="PANTHER" id="PTHR45648:SF66">
    <property type="entry name" value="GDSL ESTERASE_LIPASE"/>
    <property type="match status" value="1"/>
</dbReference>
<feature type="chain" id="PRO_5020690917" description="GDSL esterase/lipase" evidence="4">
    <location>
        <begin position="20"/>
        <end position="297"/>
    </location>
</feature>
<evidence type="ECO:0008006" key="7">
    <source>
        <dbReference type="Google" id="ProtNLM"/>
    </source>
</evidence>
<evidence type="ECO:0000256" key="1">
    <source>
        <dbReference type="ARBA" id="ARBA00008668"/>
    </source>
</evidence>
<dbReference type="AlphaFoldDB" id="A0A4U6VH22"/>
<dbReference type="EMBL" id="CM016555">
    <property type="protein sequence ID" value="TKW23517.1"/>
    <property type="molecule type" value="Genomic_DNA"/>
</dbReference>
<keyword evidence="3" id="KW-0442">Lipid degradation</keyword>
<dbReference type="SUPFAM" id="SSF52266">
    <property type="entry name" value="SGNH hydrolase"/>
    <property type="match status" value="1"/>
</dbReference>
<dbReference type="InterPro" id="IPR051058">
    <property type="entry name" value="GDSL_Est/Lipase"/>
</dbReference>
<dbReference type="Proteomes" id="UP000298652">
    <property type="component" value="Chromosome 4"/>
</dbReference>
<feature type="signal peptide" evidence="4">
    <location>
        <begin position="1"/>
        <end position="19"/>
    </location>
</feature>
<evidence type="ECO:0000256" key="3">
    <source>
        <dbReference type="ARBA" id="ARBA00022963"/>
    </source>
</evidence>
<dbReference type="InterPro" id="IPR001087">
    <property type="entry name" value="GDSL"/>
</dbReference>
<dbReference type="Gramene" id="TKW23517">
    <property type="protein sequence ID" value="TKW23517"/>
    <property type="gene ID" value="SEVIR_4G296800v2"/>
</dbReference>
<dbReference type="GO" id="GO:0016788">
    <property type="term" value="F:hydrolase activity, acting on ester bonds"/>
    <property type="evidence" value="ECO:0007669"/>
    <property type="project" value="InterPro"/>
</dbReference>
<evidence type="ECO:0000256" key="2">
    <source>
        <dbReference type="ARBA" id="ARBA00022801"/>
    </source>
</evidence>
<evidence type="ECO:0000313" key="5">
    <source>
        <dbReference type="EMBL" id="TKW23517.1"/>
    </source>
</evidence>
<dbReference type="Pfam" id="PF00657">
    <property type="entry name" value="Lipase_GDSL"/>
    <property type="match status" value="1"/>
</dbReference>
<dbReference type="GO" id="GO:0016042">
    <property type="term" value="P:lipid catabolic process"/>
    <property type="evidence" value="ECO:0007669"/>
    <property type="project" value="UniProtKB-KW"/>
</dbReference>
<sequence length="297" mass="31066">MEGFVLFLVISMEVLGAAAGVLLPPPIPPPYLALAWSSSLVVSTALTIGGVSYASGGAGILDSTNAGNNIPLSKQVQYFNATRSKMIAAVGSGAVNTLLSRSVVLIGAGGNDLGTFYRSPPEQQSDVATFYGSLMSNYSAAITDLYTLGARKFAITNLGLVGCLPVNGVLDTAGACSDLRNQLGAGFNDAVRNMLADLAARLPGFRYSLGDASGLMVDTFADPPASGFTDVAGECCGGDQRVDCSPNSTVCANRDHYYFWDAVHISQEAAKQRAEAFYDGPAKYTTPINFKQLVWST</sequence>
<keyword evidence="3" id="KW-0443">Lipid metabolism</keyword>
<dbReference type="OMA" id="FLVISME"/>
<keyword evidence="4" id="KW-0732">Signal</keyword>
<evidence type="ECO:0000313" key="6">
    <source>
        <dbReference type="Proteomes" id="UP000298652"/>
    </source>
</evidence>
<reference evidence="5" key="1">
    <citation type="submission" date="2019-03" db="EMBL/GenBank/DDBJ databases">
        <title>WGS assembly of Setaria viridis.</title>
        <authorList>
            <person name="Huang P."/>
            <person name="Jenkins J."/>
            <person name="Grimwood J."/>
            <person name="Barry K."/>
            <person name="Healey A."/>
            <person name="Mamidi S."/>
            <person name="Sreedasyam A."/>
            <person name="Shu S."/>
            <person name="Feldman M."/>
            <person name="Wu J."/>
            <person name="Yu Y."/>
            <person name="Chen C."/>
            <person name="Johnson J."/>
            <person name="Rokhsar D."/>
            <person name="Baxter I."/>
            <person name="Schmutz J."/>
            <person name="Brutnell T."/>
            <person name="Kellogg E."/>
        </authorList>
    </citation>
    <scope>NUCLEOTIDE SEQUENCE [LARGE SCALE GENOMIC DNA]</scope>
</reference>
<comment type="similarity">
    <text evidence="1">Belongs to the 'GDSL' lipolytic enzyme family.</text>
</comment>
<organism evidence="5 6">
    <name type="scientific">Setaria viridis</name>
    <name type="common">Green bristlegrass</name>
    <name type="synonym">Setaria italica subsp. viridis</name>
    <dbReference type="NCBI Taxonomy" id="4556"/>
    <lineage>
        <taxon>Eukaryota</taxon>
        <taxon>Viridiplantae</taxon>
        <taxon>Streptophyta</taxon>
        <taxon>Embryophyta</taxon>
        <taxon>Tracheophyta</taxon>
        <taxon>Spermatophyta</taxon>
        <taxon>Magnoliopsida</taxon>
        <taxon>Liliopsida</taxon>
        <taxon>Poales</taxon>
        <taxon>Poaceae</taxon>
        <taxon>PACMAD clade</taxon>
        <taxon>Panicoideae</taxon>
        <taxon>Panicodae</taxon>
        <taxon>Paniceae</taxon>
        <taxon>Cenchrinae</taxon>
        <taxon>Setaria</taxon>
    </lineage>
</organism>
<evidence type="ECO:0000256" key="4">
    <source>
        <dbReference type="SAM" id="SignalP"/>
    </source>
</evidence>
<keyword evidence="2" id="KW-0378">Hydrolase</keyword>
<name>A0A4U6VH22_SETVI</name>
<proteinExistence type="inferred from homology"/>
<dbReference type="Gene3D" id="3.40.50.1110">
    <property type="entry name" value="SGNH hydrolase"/>
    <property type="match status" value="1"/>
</dbReference>